<accession>A0A3P6B2Z2</accession>
<dbReference type="EMBL" id="LR031574">
    <property type="protein sequence ID" value="VDC96525.1"/>
    <property type="molecule type" value="Genomic_DNA"/>
</dbReference>
<gene>
    <name evidence="1" type="ORF">BRAA07T28565Z</name>
</gene>
<name>A0A3P6B2Z2_BRACM</name>
<reference evidence="1" key="1">
    <citation type="submission" date="2018-11" db="EMBL/GenBank/DDBJ databases">
        <authorList>
            <consortium name="Genoscope - CEA"/>
            <person name="William W."/>
        </authorList>
    </citation>
    <scope>NUCLEOTIDE SEQUENCE</scope>
</reference>
<dbReference type="AlphaFoldDB" id="A0A3P6B2Z2"/>
<proteinExistence type="predicted"/>
<organism evidence="1">
    <name type="scientific">Brassica campestris</name>
    <name type="common">Field mustard</name>
    <dbReference type="NCBI Taxonomy" id="3711"/>
    <lineage>
        <taxon>Eukaryota</taxon>
        <taxon>Viridiplantae</taxon>
        <taxon>Streptophyta</taxon>
        <taxon>Embryophyta</taxon>
        <taxon>Tracheophyta</taxon>
        <taxon>Spermatophyta</taxon>
        <taxon>Magnoliopsida</taxon>
        <taxon>eudicotyledons</taxon>
        <taxon>Gunneridae</taxon>
        <taxon>Pentapetalae</taxon>
        <taxon>rosids</taxon>
        <taxon>malvids</taxon>
        <taxon>Brassicales</taxon>
        <taxon>Brassicaceae</taxon>
        <taxon>Brassiceae</taxon>
        <taxon>Brassica</taxon>
    </lineage>
</organism>
<protein>
    <submittedName>
        <fullName evidence="1">Uncharacterized protein</fullName>
    </submittedName>
</protein>
<sequence>MAVEEEKCGGNQHRQLEAGDICSGVTNLVLFTCFLFVKNQLVCFV</sequence>
<evidence type="ECO:0000313" key="1">
    <source>
        <dbReference type="EMBL" id="VDC96525.1"/>
    </source>
</evidence>